<keyword evidence="2" id="KW-0472">Membrane</keyword>
<evidence type="ECO:0000259" key="3">
    <source>
        <dbReference type="Pfam" id="PF20153"/>
    </source>
</evidence>
<keyword evidence="2" id="KW-0812">Transmembrane</keyword>
<dbReference type="OrthoDB" id="3185525at2759"/>
<name>A0A2R6P259_9APHY</name>
<dbReference type="AlphaFoldDB" id="A0A2R6P259"/>
<accession>A0A2R6P259</accession>
<feature type="transmembrane region" description="Helical" evidence="2">
    <location>
        <begin position="49"/>
        <end position="71"/>
    </location>
</feature>
<evidence type="ECO:0000313" key="4">
    <source>
        <dbReference type="EMBL" id="PSR84101.1"/>
    </source>
</evidence>
<dbReference type="InterPro" id="IPR045338">
    <property type="entry name" value="DUF6535"/>
</dbReference>
<feature type="region of interest" description="Disordered" evidence="1">
    <location>
        <begin position="1"/>
        <end position="21"/>
    </location>
</feature>
<feature type="compositionally biased region" description="Basic and acidic residues" evidence="1">
    <location>
        <begin position="1"/>
        <end position="14"/>
    </location>
</feature>
<reference evidence="4 5" key="1">
    <citation type="submission" date="2018-02" db="EMBL/GenBank/DDBJ databases">
        <title>Genome sequence of the basidiomycete white-rot fungus Phlebia centrifuga.</title>
        <authorList>
            <person name="Granchi Z."/>
            <person name="Peng M."/>
            <person name="de Vries R.P."/>
            <person name="Hilden K."/>
            <person name="Makela M.R."/>
            <person name="Grigoriev I."/>
            <person name="Riley R."/>
        </authorList>
    </citation>
    <scope>NUCLEOTIDE SEQUENCE [LARGE SCALE GENOMIC DNA]</scope>
    <source>
        <strain evidence="4 5">FBCC195</strain>
    </source>
</reference>
<keyword evidence="5" id="KW-1185">Reference proteome</keyword>
<proteinExistence type="predicted"/>
<sequence>MSNSDSKAEGDKFPSDASPGLTGMPAVEDYLKRHDESTMKVYSEDIDTLLVFAGLFSAVLTAFVILSFVLLQPDSNETTNNLLSDISSQLRSFRNVPPFINSTALPSDPLPSSPFRPTVAARWINTLWFLSLVLSLASALFGILAKQWIREYLQWNSALAPARENVLVRQARFEAWEEWKVAAGISAIPALLELALVFFLVGVLILLWTVDIIIASIITIVTAALLLIVFVVTILPAVFQRCPYKSPTGWAFVILYDVSEWSIRYVWWFSARSWPYILSFVRHPPSPLAYGAFQRAITDTCQLITKMCSQTLIQSRRLLSRFALCSFWKDTMSQILVFLRRRRNLPERPCLQLSRNWRQRDLLIHNLAPRGTFRYADVEVAEADSNNPAVGPSVDEERLTQDIFEVLILSKALSWVRKGSEDTRLLKHVVTSVESLHGDQVNAPERYYCFLYVMRHLCSTKSGKLQPLVDIVTTFENSMNTINGRYIFKGGISDHYIRATDYVTSFDLLDDADQWVLRHHGFEILASVPGTGGDPSLRHVAILISLLRSFLAVYEDSPFHAESRILLAKMYNNRVLSGTYTEAMLFEVLCSISEFDMDDKTKLISGRPRGPRSQDSWIDDITAIAIQTFDQNTEYSDKDSRHRFVMIADFVFRSWHRTWLSDDQMQALLHRMREAIRISSEKSYLNCGCDHSLPWISSILSCDYYLQLRHIPSKELCLLLDILEQSLFETDKDGRPLITGERLNEDWVTLEQRMAVAHPLRVPIYTISDKVDIAIQAFDRNPGYSHRFARHRFVMISDLVIRSLHRGCVQEDRMSALLGMMSEAARISSVREFVNFGWLYVSFPWIASLLSCSILGDLPSREVWLLLDALEKGVVATDRRGRPLILGARVNEDLSALRTKIEELNPRPEPLEASESRGQESELEESDGEHEGSHSH</sequence>
<feature type="compositionally biased region" description="Basic and acidic residues" evidence="1">
    <location>
        <begin position="901"/>
        <end position="920"/>
    </location>
</feature>
<evidence type="ECO:0000256" key="2">
    <source>
        <dbReference type="SAM" id="Phobius"/>
    </source>
</evidence>
<feature type="transmembrane region" description="Helical" evidence="2">
    <location>
        <begin position="212"/>
        <end position="238"/>
    </location>
</feature>
<dbReference type="Pfam" id="PF20153">
    <property type="entry name" value="DUF6535"/>
    <property type="match status" value="1"/>
</dbReference>
<feature type="region of interest" description="Disordered" evidence="1">
    <location>
        <begin position="901"/>
        <end position="936"/>
    </location>
</feature>
<dbReference type="STRING" id="98765.A0A2R6P259"/>
<gene>
    <name evidence="4" type="ORF">PHLCEN_2v5529</name>
</gene>
<comment type="caution">
    <text evidence="4">The sequence shown here is derived from an EMBL/GenBank/DDBJ whole genome shotgun (WGS) entry which is preliminary data.</text>
</comment>
<dbReference type="Proteomes" id="UP000186601">
    <property type="component" value="Unassembled WGS sequence"/>
</dbReference>
<organism evidence="4 5">
    <name type="scientific">Hermanssonia centrifuga</name>
    <dbReference type="NCBI Taxonomy" id="98765"/>
    <lineage>
        <taxon>Eukaryota</taxon>
        <taxon>Fungi</taxon>
        <taxon>Dikarya</taxon>
        <taxon>Basidiomycota</taxon>
        <taxon>Agaricomycotina</taxon>
        <taxon>Agaricomycetes</taxon>
        <taxon>Polyporales</taxon>
        <taxon>Meruliaceae</taxon>
        <taxon>Hermanssonia</taxon>
    </lineage>
</organism>
<evidence type="ECO:0000256" key="1">
    <source>
        <dbReference type="SAM" id="MobiDB-lite"/>
    </source>
</evidence>
<feature type="domain" description="DUF6535" evidence="3">
    <location>
        <begin position="31"/>
        <end position="209"/>
    </location>
</feature>
<keyword evidence="2" id="KW-1133">Transmembrane helix</keyword>
<evidence type="ECO:0000313" key="5">
    <source>
        <dbReference type="Proteomes" id="UP000186601"/>
    </source>
</evidence>
<protein>
    <recommendedName>
        <fullName evidence="3">DUF6535 domain-containing protein</fullName>
    </recommendedName>
</protein>
<feature type="transmembrane region" description="Helical" evidence="2">
    <location>
        <begin position="181"/>
        <end position="206"/>
    </location>
</feature>
<dbReference type="EMBL" id="MLYV02000542">
    <property type="protein sequence ID" value="PSR84101.1"/>
    <property type="molecule type" value="Genomic_DNA"/>
</dbReference>
<feature type="transmembrane region" description="Helical" evidence="2">
    <location>
        <begin position="123"/>
        <end position="145"/>
    </location>
</feature>